<accession>Q98I86</accession>
<sequence>MSYRNYTRVVMKLRQMISDIIVELTRLQGAVLPPWRDDDDFPFPRMIAVDGERTLYVSRKIDNLIDLVSLQIHASEHELGKRVGTDELRSIVRRAFGPALAAIDLDHDIAENADITLSSVRTFIEQSIDRGKLRQEHCFGCTLFNRLSFSAFVIGSVRFEARREWLKRKMVEGDISLVTYRRIEKIWSGSNMRARKPSFESMGEQDIIDAVGDCPYVCSVTTDGYALGLGREKALIAARLALTSIALLWQTPSRRLDGFNLAYDREVQFQVAMTFHERNILTSRTKIHLTVDGDFNGEKWDALISESKNYFSIVTEITDYSLSFAEVSRTNLMRTLFHALLWFHEGCRDRSPLIAIVKFAATMDALACGGKENGILSLFDARLGLKGDARVFSDGTTLKSAVSVIYGYGRSRTIHGNNERIGTDWSNNSARAEQLARLCLIHCIEWAAENRKIDDPKLMSKMA</sequence>
<gene>
    <name evidence="1" type="ordered locus">mll2518</name>
</gene>
<dbReference type="Proteomes" id="UP000000552">
    <property type="component" value="Chromosome"/>
</dbReference>
<dbReference type="HOGENOM" id="CLU_561277_0_0_5"/>
<dbReference type="eggNOG" id="ENOG502Z9V6">
    <property type="taxonomic scope" value="Bacteria"/>
</dbReference>
<evidence type="ECO:0000313" key="2">
    <source>
        <dbReference type="Proteomes" id="UP000000552"/>
    </source>
</evidence>
<name>Q98I86_RHILO</name>
<evidence type="ECO:0000313" key="1">
    <source>
        <dbReference type="EMBL" id="BAB49630.1"/>
    </source>
</evidence>
<reference evidence="1 2" key="1">
    <citation type="journal article" date="2000" name="DNA Res.">
        <title>Complete genome structure of the nitrogen-fixing symbiotic bacterium Mesorhizobium loti.</title>
        <authorList>
            <person name="Kaneko T."/>
            <person name="Nakamura Y."/>
            <person name="Sato S."/>
            <person name="Asamizu E."/>
            <person name="Kato T."/>
            <person name="Sasamoto S."/>
            <person name="Watanabe A."/>
            <person name="Idesawa K."/>
            <person name="Ishikawa A."/>
            <person name="Kawashima K."/>
            <person name="Kimura T."/>
            <person name="Kishida Y."/>
            <person name="Kiyokawa C."/>
            <person name="Kohara M."/>
            <person name="Matsumoto M."/>
            <person name="Matsuno A."/>
            <person name="Mochizuki Y."/>
            <person name="Nakayama S."/>
            <person name="Nakazaki N."/>
            <person name="Shimpo S."/>
            <person name="Sugimoto M."/>
            <person name="Takeuchi C."/>
            <person name="Yamada M."/>
            <person name="Tabata S."/>
        </authorList>
    </citation>
    <scope>NUCLEOTIDE SEQUENCE [LARGE SCALE GENOMIC DNA]</scope>
    <source>
        <strain evidence="2">LMG 29417 / CECT 9101 / MAFF 303099</strain>
    </source>
</reference>
<proteinExistence type="predicted"/>
<dbReference type="AlphaFoldDB" id="Q98I86"/>
<dbReference type="KEGG" id="mlo:mll2518"/>
<organism evidence="1 2">
    <name type="scientific">Mesorhizobium japonicum (strain LMG 29417 / CECT 9101 / MAFF 303099)</name>
    <name type="common">Mesorhizobium loti (strain MAFF 303099)</name>
    <dbReference type="NCBI Taxonomy" id="266835"/>
    <lineage>
        <taxon>Bacteria</taxon>
        <taxon>Pseudomonadati</taxon>
        <taxon>Pseudomonadota</taxon>
        <taxon>Alphaproteobacteria</taxon>
        <taxon>Hyphomicrobiales</taxon>
        <taxon>Phyllobacteriaceae</taxon>
        <taxon>Mesorhizobium</taxon>
    </lineage>
</organism>
<protein>
    <submittedName>
        <fullName evidence="1">Mll2518 protein</fullName>
    </submittedName>
</protein>
<dbReference type="EMBL" id="BA000012">
    <property type="protein sequence ID" value="BAB49630.1"/>
    <property type="molecule type" value="Genomic_DNA"/>
</dbReference>